<reference evidence="5" key="1">
    <citation type="submission" date="2023-03" db="EMBL/GenBank/DDBJ databases">
        <title>Massive genome expansion in bonnet fungi (Mycena s.s.) driven by repeated elements and novel gene families across ecological guilds.</title>
        <authorList>
            <consortium name="Lawrence Berkeley National Laboratory"/>
            <person name="Harder C.B."/>
            <person name="Miyauchi S."/>
            <person name="Viragh M."/>
            <person name="Kuo A."/>
            <person name="Thoen E."/>
            <person name="Andreopoulos B."/>
            <person name="Lu D."/>
            <person name="Skrede I."/>
            <person name="Drula E."/>
            <person name="Henrissat B."/>
            <person name="Morin E."/>
            <person name="Kohler A."/>
            <person name="Barry K."/>
            <person name="LaButti K."/>
            <person name="Morin E."/>
            <person name="Salamov A."/>
            <person name="Lipzen A."/>
            <person name="Mereny Z."/>
            <person name="Hegedus B."/>
            <person name="Baldrian P."/>
            <person name="Stursova M."/>
            <person name="Weitz H."/>
            <person name="Taylor A."/>
            <person name="Grigoriev I.V."/>
            <person name="Nagy L.G."/>
            <person name="Martin F."/>
            <person name="Kauserud H."/>
        </authorList>
    </citation>
    <scope>NUCLEOTIDE SEQUENCE</scope>
    <source>
        <strain evidence="5">CBHHK002</strain>
    </source>
</reference>
<gene>
    <name evidence="5" type="ORF">DFH08DRAFT_858133</name>
</gene>
<proteinExistence type="predicted"/>
<name>A0AAD7A8N0_9AGAR</name>
<dbReference type="GO" id="GO:0003677">
    <property type="term" value="F:DNA binding"/>
    <property type="evidence" value="ECO:0007669"/>
    <property type="project" value="InterPro"/>
</dbReference>
<dbReference type="PANTHER" id="PTHR46910">
    <property type="entry name" value="TRANSCRIPTION FACTOR PDR1"/>
    <property type="match status" value="1"/>
</dbReference>
<dbReference type="PROSITE" id="PS00463">
    <property type="entry name" value="ZN2_CY6_FUNGAL_1"/>
    <property type="match status" value="1"/>
</dbReference>
<dbReference type="Gene3D" id="4.10.240.10">
    <property type="entry name" value="Zn(2)-C6 fungal-type DNA-binding domain"/>
    <property type="match status" value="1"/>
</dbReference>
<sequence length="776" mass="86229">MSSDADGEERPRNPAPKTKKGHRPCDMCRQKKRRCVGEEPCDHCVKHEFNCTYQQKTTHRIATTNNSSRYNAYLTGEPSSVHSLEARLKTVEGILRGSNIVSTAGSPHASSDSIPDLDGPGVRLVTYALRGIDNPFLAPHSDDFSFHQVAESLQSLSLEDCSNRGFQGKSSQAMLIKAAVDLRSRAISPLPLPAPVLLPSKPWSVAPWENLPPPCEYSFPPEDLTIHLVSLYFSNINIYFPLLHRPTFETDVATDIHLSNEGFARTLLLVCALGARYSDDARVHLPPPSGTAGWKWFEQVKLTLSGQPTLYDLQCHCLAVQFLERISGPRAAWTLVGFGVRLAQDIAAHRRKPLMRTITAEEELEKRAYWIMLLFDTQLSVALGRTIATQGHDFDLDLPVRSEDEYWEASPRNAAFGQPRNKPSSVDFFNCHLRLDRILSFALKILYATNRSKTLLGLGDDGWEEKIVKEFDSAVNRWLDCVPEHLRWDPARTNDLFFDQSAALYCNYYLTRILIHRPFIPAIRPSEGPMTFLSLTICNNAARACIHVVEAQHRRRPNNPLLFGQTALFTSGIVLLLNIWGANRGGRVQDADLSDVRRCMDLLRACTRHWSSAGALLNTLEQLLKVDQPQPVRVPQESESSPFVQSGSRRGDGASSIRPSSWNGDLGVPSSDSAFSWPAYDPALETDGSSYILLNDSYGPDSAPVRAPNAECPIFTGGSAISLPDPSPFPDAVGNRTQRSENIADMHMDTVAIWSDAPSGFEVSDWDLYLASIGHK</sequence>
<evidence type="ECO:0000256" key="2">
    <source>
        <dbReference type="ARBA" id="ARBA00023242"/>
    </source>
</evidence>
<dbReference type="AlphaFoldDB" id="A0AAD7A8N0"/>
<dbReference type="GO" id="GO:0000981">
    <property type="term" value="F:DNA-binding transcription factor activity, RNA polymerase II-specific"/>
    <property type="evidence" value="ECO:0007669"/>
    <property type="project" value="InterPro"/>
</dbReference>
<dbReference type="CDD" id="cd12148">
    <property type="entry name" value="fungal_TF_MHR"/>
    <property type="match status" value="1"/>
</dbReference>
<feature type="region of interest" description="Disordered" evidence="3">
    <location>
        <begin position="1"/>
        <end position="25"/>
    </location>
</feature>
<dbReference type="InterPro" id="IPR007219">
    <property type="entry name" value="XnlR_reg_dom"/>
</dbReference>
<keyword evidence="6" id="KW-1185">Reference proteome</keyword>
<feature type="compositionally biased region" description="Polar residues" evidence="3">
    <location>
        <begin position="637"/>
        <end position="648"/>
    </location>
</feature>
<evidence type="ECO:0000256" key="3">
    <source>
        <dbReference type="SAM" id="MobiDB-lite"/>
    </source>
</evidence>
<keyword evidence="1" id="KW-0479">Metal-binding</keyword>
<feature type="domain" description="Zn(2)-C6 fungal-type" evidence="4">
    <location>
        <begin position="24"/>
        <end position="53"/>
    </location>
</feature>
<evidence type="ECO:0000313" key="5">
    <source>
        <dbReference type="EMBL" id="KAJ7352187.1"/>
    </source>
</evidence>
<evidence type="ECO:0000313" key="6">
    <source>
        <dbReference type="Proteomes" id="UP001218218"/>
    </source>
</evidence>
<protein>
    <submittedName>
        <fullName evidence="5">Fungal-specific transcription factor domain-containing protein</fullName>
    </submittedName>
</protein>
<dbReference type="EMBL" id="JARIHO010000012">
    <property type="protein sequence ID" value="KAJ7352187.1"/>
    <property type="molecule type" value="Genomic_DNA"/>
</dbReference>
<dbReference type="PANTHER" id="PTHR46910:SF38">
    <property type="entry name" value="ZN(2)-C6 FUNGAL-TYPE DOMAIN-CONTAINING PROTEIN"/>
    <property type="match status" value="1"/>
</dbReference>
<dbReference type="PROSITE" id="PS50048">
    <property type="entry name" value="ZN2_CY6_FUNGAL_2"/>
    <property type="match status" value="1"/>
</dbReference>
<evidence type="ECO:0000259" key="4">
    <source>
        <dbReference type="PROSITE" id="PS50048"/>
    </source>
</evidence>
<dbReference type="Proteomes" id="UP001218218">
    <property type="component" value="Unassembled WGS sequence"/>
</dbReference>
<organism evidence="5 6">
    <name type="scientific">Mycena albidolilacea</name>
    <dbReference type="NCBI Taxonomy" id="1033008"/>
    <lineage>
        <taxon>Eukaryota</taxon>
        <taxon>Fungi</taxon>
        <taxon>Dikarya</taxon>
        <taxon>Basidiomycota</taxon>
        <taxon>Agaricomycotina</taxon>
        <taxon>Agaricomycetes</taxon>
        <taxon>Agaricomycetidae</taxon>
        <taxon>Agaricales</taxon>
        <taxon>Marasmiineae</taxon>
        <taxon>Mycenaceae</taxon>
        <taxon>Mycena</taxon>
    </lineage>
</organism>
<dbReference type="Pfam" id="PF00172">
    <property type="entry name" value="Zn_clus"/>
    <property type="match status" value="1"/>
</dbReference>
<dbReference type="Pfam" id="PF04082">
    <property type="entry name" value="Fungal_trans"/>
    <property type="match status" value="1"/>
</dbReference>
<accession>A0AAD7A8N0</accession>
<evidence type="ECO:0000256" key="1">
    <source>
        <dbReference type="ARBA" id="ARBA00022723"/>
    </source>
</evidence>
<dbReference type="GO" id="GO:0006351">
    <property type="term" value="P:DNA-templated transcription"/>
    <property type="evidence" value="ECO:0007669"/>
    <property type="project" value="InterPro"/>
</dbReference>
<dbReference type="SUPFAM" id="SSF57701">
    <property type="entry name" value="Zn2/Cys6 DNA-binding domain"/>
    <property type="match status" value="1"/>
</dbReference>
<feature type="region of interest" description="Disordered" evidence="3">
    <location>
        <begin position="631"/>
        <end position="665"/>
    </location>
</feature>
<dbReference type="InterPro" id="IPR001138">
    <property type="entry name" value="Zn2Cys6_DnaBD"/>
</dbReference>
<dbReference type="InterPro" id="IPR036864">
    <property type="entry name" value="Zn2-C6_fun-type_DNA-bd_sf"/>
</dbReference>
<keyword evidence="2" id="KW-0539">Nucleus</keyword>
<comment type="caution">
    <text evidence="5">The sequence shown here is derived from an EMBL/GenBank/DDBJ whole genome shotgun (WGS) entry which is preliminary data.</text>
</comment>
<dbReference type="CDD" id="cd00067">
    <property type="entry name" value="GAL4"/>
    <property type="match status" value="1"/>
</dbReference>
<dbReference type="SMART" id="SM00066">
    <property type="entry name" value="GAL4"/>
    <property type="match status" value="1"/>
</dbReference>
<dbReference type="GO" id="GO:0008270">
    <property type="term" value="F:zinc ion binding"/>
    <property type="evidence" value="ECO:0007669"/>
    <property type="project" value="InterPro"/>
</dbReference>
<dbReference type="SMART" id="SM00906">
    <property type="entry name" value="Fungal_trans"/>
    <property type="match status" value="1"/>
</dbReference>
<dbReference type="InterPro" id="IPR050987">
    <property type="entry name" value="AtrR-like"/>
</dbReference>